<comment type="caution">
    <text evidence="3">The sequence shown here is derived from an EMBL/GenBank/DDBJ whole genome shotgun (WGS) entry which is preliminary data.</text>
</comment>
<reference evidence="3 4" key="1">
    <citation type="journal article" date="2017" name="Curr. Biol.">
        <title>Genome architecture and evolution of a unichromosomal asexual nematode.</title>
        <authorList>
            <person name="Fradin H."/>
            <person name="Zegar C."/>
            <person name="Gutwein M."/>
            <person name="Lucas J."/>
            <person name="Kovtun M."/>
            <person name="Corcoran D."/>
            <person name="Baugh L.R."/>
            <person name="Kiontke K."/>
            <person name="Gunsalus K."/>
            <person name="Fitch D.H."/>
            <person name="Piano F."/>
        </authorList>
    </citation>
    <scope>NUCLEOTIDE SEQUENCE [LARGE SCALE GENOMIC DNA]</scope>
    <source>
        <strain evidence="3">PF1309</strain>
    </source>
</reference>
<organism evidence="3 4">
    <name type="scientific">Diploscapter pachys</name>
    <dbReference type="NCBI Taxonomy" id="2018661"/>
    <lineage>
        <taxon>Eukaryota</taxon>
        <taxon>Metazoa</taxon>
        <taxon>Ecdysozoa</taxon>
        <taxon>Nematoda</taxon>
        <taxon>Chromadorea</taxon>
        <taxon>Rhabditida</taxon>
        <taxon>Rhabditina</taxon>
        <taxon>Rhabditomorpha</taxon>
        <taxon>Rhabditoidea</taxon>
        <taxon>Rhabditidae</taxon>
        <taxon>Diploscapter</taxon>
    </lineage>
</organism>
<gene>
    <name evidence="3" type="ORF">WR25_19699</name>
</gene>
<evidence type="ECO:0000313" key="3">
    <source>
        <dbReference type="EMBL" id="PAV65742.1"/>
    </source>
</evidence>
<feature type="signal peptide" evidence="1">
    <location>
        <begin position="1"/>
        <end position="23"/>
    </location>
</feature>
<sequence length="97" mass="11154">MRLNSFVKLLISFCIVGVQYSEGLRSLNLRGIKRDFYFTTDKTVSELKWKLTELGEGSPTGIFLIFGREKLTDDRTLDSYGITKDSLLYVVERSLLH</sequence>
<dbReference type="AlphaFoldDB" id="A0A2A2JVY0"/>
<dbReference type="PROSITE" id="PS50053">
    <property type="entry name" value="UBIQUITIN_2"/>
    <property type="match status" value="1"/>
</dbReference>
<dbReference type="SUPFAM" id="SSF54236">
    <property type="entry name" value="Ubiquitin-like"/>
    <property type="match status" value="1"/>
</dbReference>
<dbReference type="InterPro" id="IPR000626">
    <property type="entry name" value="Ubiquitin-like_dom"/>
</dbReference>
<keyword evidence="4" id="KW-1185">Reference proteome</keyword>
<evidence type="ECO:0000259" key="2">
    <source>
        <dbReference type="PROSITE" id="PS50053"/>
    </source>
</evidence>
<proteinExistence type="predicted"/>
<dbReference type="CDD" id="cd17039">
    <property type="entry name" value="Ubl_ubiquitin_like"/>
    <property type="match status" value="1"/>
</dbReference>
<feature type="domain" description="Ubiquitin-like" evidence="2">
    <location>
        <begin position="25"/>
        <end position="93"/>
    </location>
</feature>
<dbReference type="Pfam" id="PF00240">
    <property type="entry name" value="ubiquitin"/>
    <property type="match status" value="1"/>
</dbReference>
<protein>
    <recommendedName>
        <fullName evidence="2">Ubiquitin-like domain-containing protein</fullName>
    </recommendedName>
</protein>
<dbReference type="Gene3D" id="3.10.20.90">
    <property type="entry name" value="Phosphatidylinositol 3-kinase Catalytic Subunit, Chain A, domain 1"/>
    <property type="match status" value="1"/>
</dbReference>
<feature type="chain" id="PRO_5012945955" description="Ubiquitin-like domain-containing protein" evidence="1">
    <location>
        <begin position="24"/>
        <end position="97"/>
    </location>
</feature>
<name>A0A2A2JVY0_9BILA</name>
<dbReference type="InterPro" id="IPR029071">
    <property type="entry name" value="Ubiquitin-like_domsf"/>
</dbReference>
<evidence type="ECO:0000313" key="4">
    <source>
        <dbReference type="Proteomes" id="UP000218231"/>
    </source>
</evidence>
<accession>A0A2A2JVY0</accession>
<keyword evidence="1" id="KW-0732">Signal</keyword>
<dbReference type="Proteomes" id="UP000218231">
    <property type="component" value="Unassembled WGS sequence"/>
</dbReference>
<evidence type="ECO:0000256" key="1">
    <source>
        <dbReference type="SAM" id="SignalP"/>
    </source>
</evidence>
<dbReference type="EMBL" id="LIAE01010198">
    <property type="protein sequence ID" value="PAV65742.1"/>
    <property type="molecule type" value="Genomic_DNA"/>
</dbReference>